<evidence type="ECO:0000259" key="7">
    <source>
        <dbReference type="PROSITE" id="PS51755"/>
    </source>
</evidence>
<evidence type="ECO:0000256" key="1">
    <source>
        <dbReference type="ARBA" id="ARBA00022553"/>
    </source>
</evidence>
<dbReference type="PROSITE" id="PS51755">
    <property type="entry name" value="OMPR_PHOB"/>
    <property type="match status" value="1"/>
</dbReference>
<dbReference type="InterPro" id="IPR036388">
    <property type="entry name" value="WH-like_DNA-bd_sf"/>
</dbReference>
<dbReference type="CDD" id="cd00383">
    <property type="entry name" value="trans_reg_C"/>
    <property type="match status" value="1"/>
</dbReference>
<keyword evidence="1" id="KW-0597">Phosphoprotein</keyword>
<dbReference type="EMBL" id="FNEV01000002">
    <property type="protein sequence ID" value="SDJ09134.1"/>
    <property type="molecule type" value="Genomic_DNA"/>
</dbReference>
<dbReference type="GO" id="GO:0000976">
    <property type="term" value="F:transcription cis-regulatory region binding"/>
    <property type="evidence" value="ECO:0007669"/>
    <property type="project" value="TreeGrafter"/>
</dbReference>
<protein>
    <submittedName>
        <fullName evidence="8">Transcriptional regulatory protein, C terminal</fullName>
    </submittedName>
</protein>
<evidence type="ECO:0000313" key="8">
    <source>
        <dbReference type="EMBL" id="SDJ09134.1"/>
    </source>
</evidence>
<reference evidence="9" key="1">
    <citation type="submission" date="2016-10" db="EMBL/GenBank/DDBJ databases">
        <authorList>
            <person name="Varghese N."/>
            <person name="Submissions S."/>
        </authorList>
    </citation>
    <scope>NUCLEOTIDE SEQUENCE [LARGE SCALE GENOMIC DNA]</scope>
    <source>
        <strain evidence="9">DSM 4771</strain>
    </source>
</reference>
<dbReference type="SUPFAM" id="SSF46894">
    <property type="entry name" value="C-terminal effector domain of the bipartite response regulators"/>
    <property type="match status" value="1"/>
</dbReference>
<evidence type="ECO:0000256" key="3">
    <source>
        <dbReference type="ARBA" id="ARBA00023015"/>
    </source>
</evidence>
<dbReference type="Gene3D" id="1.10.10.10">
    <property type="entry name" value="Winged helix-like DNA-binding domain superfamily/Winged helix DNA-binding domain"/>
    <property type="match status" value="1"/>
</dbReference>
<dbReference type="Proteomes" id="UP000199225">
    <property type="component" value="Unassembled WGS sequence"/>
</dbReference>
<sequence>MDKLKFSDKDLTIKYRSDEIVLLPKEYRLFRFLYERPSRIFTRDELLDAIWPADMPTDRTVDDHIYRIRKKLEAWSSIVTIETIRGQGYALKIKEDERESPLLQDEELSSHVNMLFHKYHLYGQGDALKLLEDNQNALGFELDLERRLYLHFMKGNFRWFVETEEASFWEKCYYLLHIYSYLTEDKRQALDYFIKAMQAEELPDYQRLEIKLLNRLSLLIFTGQLEEAETLLGHSKKEVYEQNLEGFIPLVTLTEIYLSLLRGDRGDIDRNMADMEAVLVDYPFSREEASFVITKGIYSLFRNEPTEAKRFFDQGFDQFREAKYIPGMFINLNIIHFFIQEFGFEKELLPYFQRAWETYTREHDLFHLEKKIGNELEFHLK</sequence>
<dbReference type="GO" id="GO:0006355">
    <property type="term" value="P:regulation of DNA-templated transcription"/>
    <property type="evidence" value="ECO:0007669"/>
    <property type="project" value="InterPro"/>
</dbReference>
<dbReference type="GO" id="GO:0005829">
    <property type="term" value="C:cytosol"/>
    <property type="evidence" value="ECO:0007669"/>
    <property type="project" value="TreeGrafter"/>
</dbReference>
<dbReference type="InterPro" id="IPR001867">
    <property type="entry name" value="OmpR/PhoB-type_DNA-bd"/>
</dbReference>
<evidence type="ECO:0000256" key="4">
    <source>
        <dbReference type="ARBA" id="ARBA00023125"/>
    </source>
</evidence>
<evidence type="ECO:0000256" key="6">
    <source>
        <dbReference type="PROSITE-ProRule" id="PRU01091"/>
    </source>
</evidence>
<dbReference type="GO" id="GO:0000156">
    <property type="term" value="F:phosphorelay response regulator activity"/>
    <property type="evidence" value="ECO:0007669"/>
    <property type="project" value="TreeGrafter"/>
</dbReference>
<dbReference type="InterPro" id="IPR016032">
    <property type="entry name" value="Sig_transdc_resp-reg_C-effctor"/>
</dbReference>
<feature type="DNA-binding region" description="OmpR/PhoB-type" evidence="6">
    <location>
        <begin position="1"/>
        <end position="93"/>
    </location>
</feature>
<dbReference type="OrthoDB" id="54343at2"/>
<dbReference type="PANTHER" id="PTHR48111">
    <property type="entry name" value="REGULATOR OF RPOS"/>
    <property type="match status" value="1"/>
</dbReference>
<dbReference type="Pfam" id="PF00486">
    <property type="entry name" value="Trans_reg_C"/>
    <property type="match status" value="1"/>
</dbReference>
<dbReference type="SMART" id="SM00862">
    <property type="entry name" value="Trans_reg_C"/>
    <property type="match status" value="1"/>
</dbReference>
<dbReference type="RefSeq" id="WP_093192097.1">
    <property type="nucleotide sequence ID" value="NZ_FNEV01000002.1"/>
</dbReference>
<feature type="domain" description="OmpR/PhoB-type" evidence="7">
    <location>
        <begin position="1"/>
        <end position="93"/>
    </location>
</feature>
<keyword evidence="2" id="KW-0902">Two-component regulatory system</keyword>
<organism evidence="8 9">
    <name type="scientific">Salimicrobium halophilum</name>
    <dbReference type="NCBI Taxonomy" id="86666"/>
    <lineage>
        <taxon>Bacteria</taxon>
        <taxon>Bacillati</taxon>
        <taxon>Bacillota</taxon>
        <taxon>Bacilli</taxon>
        <taxon>Bacillales</taxon>
        <taxon>Bacillaceae</taxon>
        <taxon>Salimicrobium</taxon>
    </lineage>
</organism>
<proteinExistence type="predicted"/>
<gene>
    <name evidence="8" type="ORF">SAMN04490247_0677</name>
</gene>
<keyword evidence="5" id="KW-0804">Transcription</keyword>
<dbReference type="PANTHER" id="PTHR48111:SF1">
    <property type="entry name" value="TWO-COMPONENT RESPONSE REGULATOR ORR33"/>
    <property type="match status" value="1"/>
</dbReference>
<dbReference type="AlphaFoldDB" id="A0A1G8QWM9"/>
<dbReference type="GO" id="GO:0032993">
    <property type="term" value="C:protein-DNA complex"/>
    <property type="evidence" value="ECO:0007669"/>
    <property type="project" value="TreeGrafter"/>
</dbReference>
<keyword evidence="4 6" id="KW-0238">DNA-binding</keyword>
<keyword evidence="9" id="KW-1185">Reference proteome</keyword>
<dbReference type="STRING" id="86666.SAMN04490247_0677"/>
<accession>A0A1G8QWM9</accession>
<name>A0A1G8QWM9_9BACI</name>
<keyword evidence="3" id="KW-0805">Transcription regulation</keyword>
<evidence type="ECO:0000313" key="9">
    <source>
        <dbReference type="Proteomes" id="UP000199225"/>
    </source>
</evidence>
<evidence type="ECO:0000256" key="5">
    <source>
        <dbReference type="ARBA" id="ARBA00023163"/>
    </source>
</evidence>
<evidence type="ECO:0000256" key="2">
    <source>
        <dbReference type="ARBA" id="ARBA00023012"/>
    </source>
</evidence>
<dbReference type="InterPro" id="IPR039420">
    <property type="entry name" value="WalR-like"/>
</dbReference>